<evidence type="ECO:0000313" key="1">
    <source>
        <dbReference type="EMBL" id="CAB4154642.1"/>
    </source>
</evidence>
<proteinExistence type="predicted"/>
<dbReference type="EMBL" id="LR796622">
    <property type="protein sequence ID" value="CAB4154642.1"/>
    <property type="molecule type" value="Genomic_DNA"/>
</dbReference>
<protein>
    <submittedName>
        <fullName evidence="1">Uncharacterized protein</fullName>
    </submittedName>
</protein>
<gene>
    <name evidence="1" type="ORF">UFOVP645_17</name>
</gene>
<sequence length="83" mass="8693">MRKMNKFLTLNTTSGSPVTTGTIGETQITIISGLSDHYVKLNGTADTSSIIIPQGASIDFEIPIGSTISAISHSGQGHLTVVY</sequence>
<reference evidence="1" key="1">
    <citation type="submission" date="2020-04" db="EMBL/GenBank/DDBJ databases">
        <authorList>
            <person name="Chiriac C."/>
            <person name="Salcher M."/>
            <person name="Ghai R."/>
            <person name="Kavagutti S V."/>
        </authorList>
    </citation>
    <scope>NUCLEOTIDE SEQUENCE</scope>
</reference>
<name>A0A6J5N835_9CAUD</name>
<organism evidence="1">
    <name type="scientific">uncultured Caudovirales phage</name>
    <dbReference type="NCBI Taxonomy" id="2100421"/>
    <lineage>
        <taxon>Viruses</taxon>
        <taxon>Duplodnaviria</taxon>
        <taxon>Heunggongvirae</taxon>
        <taxon>Uroviricota</taxon>
        <taxon>Caudoviricetes</taxon>
        <taxon>Peduoviridae</taxon>
        <taxon>Maltschvirus</taxon>
        <taxon>Maltschvirus maltsch</taxon>
    </lineage>
</organism>
<accession>A0A6J5N835</accession>